<protein>
    <recommendedName>
        <fullName evidence="5">Exo-alpha-sialidase</fullName>
    </recommendedName>
</protein>
<feature type="compositionally biased region" description="Basic and acidic residues" evidence="1">
    <location>
        <begin position="178"/>
        <end position="193"/>
    </location>
</feature>
<evidence type="ECO:0008006" key="5">
    <source>
        <dbReference type="Google" id="ProtNLM"/>
    </source>
</evidence>
<dbReference type="AlphaFoldDB" id="A0A5C4VAD8"/>
<feature type="region of interest" description="Disordered" evidence="1">
    <location>
        <begin position="24"/>
        <end position="61"/>
    </location>
</feature>
<dbReference type="EMBL" id="VDGT01000003">
    <property type="protein sequence ID" value="TNM32791.1"/>
    <property type="molecule type" value="Genomic_DNA"/>
</dbReference>
<name>A0A5C4VAD8_9ACTN</name>
<evidence type="ECO:0000313" key="3">
    <source>
        <dbReference type="EMBL" id="TNM32791.1"/>
    </source>
</evidence>
<dbReference type="Gene3D" id="2.130.10.10">
    <property type="entry name" value="YVTN repeat-like/Quinoprotein amine dehydrogenase"/>
    <property type="match status" value="1"/>
</dbReference>
<feature type="compositionally biased region" description="Pro residues" evidence="1">
    <location>
        <begin position="40"/>
        <end position="54"/>
    </location>
</feature>
<dbReference type="SUPFAM" id="SSF110296">
    <property type="entry name" value="Oligoxyloglucan reducing end-specific cellobiohydrolase"/>
    <property type="match status" value="1"/>
</dbReference>
<sequence length="404" mass="42595">MPRRSPLPQVLVLTALTLLSCTSAEQATDDPAAHGTPGATPAPEPSADPPPIPSQPQLSGQVAQLSFAGPDHAAALLVECLHGATRHEGNCSYRVAVLDEDEWITHDTPLPTTPAANSLFTVEAVGERGVRVSSGQTDWLSTDGGERWQSDSPSAGPDGRTSRAIPEGAVPRPAGQDPDERALEVLSPDDARPRRLAGQPPLTELGRPGRLPDGGWWVAGLDPETGRPDIAITLDAGRGWERLRLLDEAPEADRRSVNSLVLAAGPDDWYVLASGSATLEPGSSSALATTLLAIYRGSEGGTGWERAWSPSEGPGPHSLVGTPIAADDGSLTVYSFDAIYRSDDRGRTFEVTRPGAPPELPELTPAGYLLTDLSQPGHYRISADGFTWRTVVLGRPDVAVPTQP</sequence>
<organism evidence="3 4">
    <name type="scientific">Streptomyces sedi</name>
    <dbReference type="NCBI Taxonomy" id="555059"/>
    <lineage>
        <taxon>Bacteria</taxon>
        <taxon>Bacillati</taxon>
        <taxon>Actinomycetota</taxon>
        <taxon>Actinomycetes</taxon>
        <taxon>Kitasatosporales</taxon>
        <taxon>Streptomycetaceae</taxon>
        <taxon>Streptomyces</taxon>
    </lineage>
</organism>
<feature type="region of interest" description="Disordered" evidence="1">
    <location>
        <begin position="128"/>
        <end position="209"/>
    </location>
</feature>
<keyword evidence="4" id="KW-1185">Reference proteome</keyword>
<evidence type="ECO:0000256" key="1">
    <source>
        <dbReference type="SAM" id="MobiDB-lite"/>
    </source>
</evidence>
<comment type="caution">
    <text evidence="3">The sequence shown here is derived from an EMBL/GenBank/DDBJ whole genome shotgun (WGS) entry which is preliminary data.</text>
</comment>
<gene>
    <name evidence="3" type="ORF">FH715_05615</name>
</gene>
<proteinExistence type="predicted"/>
<feature type="signal peptide" evidence="2">
    <location>
        <begin position="1"/>
        <end position="27"/>
    </location>
</feature>
<reference evidence="3 4" key="1">
    <citation type="submission" date="2019-06" db="EMBL/GenBank/DDBJ databases">
        <title>Draft genome of Streptomyces sedi sp. JCM16909.</title>
        <authorList>
            <person name="Klykleung N."/>
            <person name="Tanasupawat S."/>
            <person name="Kudo T."/>
            <person name="Yuki M."/>
            <person name="Ohkuma M."/>
        </authorList>
    </citation>
    <scope>NUCLEOTIDE SEQUENCE [LARGE SCALE GENOMIC DNA]</scope>
    <source>
        <strain evidence="3 4">JCM 16909</strain>
    </source>
</reference>
<keyword evidence="2" id="KW-0732">Signal</keyword>
<dbReference type="RefSeq" id="WP_139641322.1">
    <property type="nucleotide sequence ID" value="NZ_BAAAZS010000054.1"/>
</dbReference>
<evidence type="ECO:0000256" key="2">
    <source>
        <dbReference type="SAM" id="SignalP"/>
    </source>
</evidence>
<accession>A0A5C4VAD8</accession>
<evidence type="ECO:0000313" key="4">
    <source>
        <dbReference type="Proteomes" id="UP000311713"/>
    </source>
</evidence>
<dbReference type="InterPro" id="IPR015943">
    <property type="entry name" value="WD40/YVTN_repeat-like_dom_sf"/>
</dbReference>
<dbReference type="OrthoDB" id="3333087at2"/>
<feature type="chain" id="PRO_5022977137" description="Exo-alpha-sialidase" evidence="2">
    <location>
        <begin position="28"/>
        <end position="404"/>
    </location>
</feature>
<dbReference type="PROSITE" id="PS51257">
    <property type="entry name" value="PROKAR_LIPOPROTEIN"/>
    <property type="match status" value="1"/>
</dbReference>
<dbReference type="Proteomes" id="UP000311713">
    <property type="component" value="Unassembled WGS sequence"/>
</dbReference>